<dbReference type="EMBL" id="CAJOBD010002877">
    <property type="protein sequence ID" value="CAF3914409.1"/>
    <property type="molecule type" value="Genomic_DNA"/>
</dbReference>
<gene>
    <name evidence="2" type="ORF">JBS370_LOCUS21577</name>
</gene>
<feature type="compositionally biased region" description="Polar residues" evidence="1">
    <location>
        <begin position="226"/>
        <end position="247"/>
    </location>
</feature>
<sequence length="247" mass="28884">MLVSMLIKKGPMLLLTSLDIKRKQLRYVSGSKTYKYLIAINDEDNAPRNVAQRQYRRQKLSKQQRITNDEIKNLLRLSFDFNGYFKLLQIQPELLVVLTHDQIKEQFSKLLLITKETVPIYYDTMFSLRETYVSCYHLRQEYNDSKMDPSLLCLVTSFSSNEAVTRIKNVLLKQQTSVPEANKTCMPIENTDHNVNLGYERKRKKIEDKIPKSGGKRPRQCDKENNYSSPYFTSNNNNTSIANKTHE</sequence>
<dbReference type="Proteomes" id="UP000663836">
    <property type="component" value="Unassembled WGS sequence"/>
</dbReference>
<reference evidence="2" key="1">
    <citation type="submission" date="2021-02" db="EMBL/GenBank/DDBJ databases">
        <authorList>
            <person name="Nowell W R."/>
        </authorList>
    </citation>
    <scope>NUCLEOTIDE SEQUENCE</scope>
</reference>
<name>A0A819I7K5_9BILA</name>
<dbReference type="AlphaFoldDB" id="A0A819I7K5"/>
<evidence type="ECO:0000256" key="1">
    <source>
        <dbReference type="SAM" id="MobiDB-lite"/>
    </source>
</evidence>
<evidence type="ECO:0000313" key="3">
    <source>
        <dbReference type="Proteomes" id="UP000663836"/>
    </source>
</evidence>
<evidence type="ECO:0000313" key="2">
    <source>
        <dbReference type="EMBL" id="CAF3914409.1"/>
    </source>
</evidence>
<protein>
    <submittedName>
        <fullName evidence="2">Uncharacterized protein</fullName>
    </submittedName>
</protein>
<proteinExistence type="predicted"/>
<feature type="region of interest" description="Disordered" evidence="1">
    <location>
        <begin position="203"/>
        <end position="247"/>
    </location>
</feature>
<comment type="caution">
    <text evidence="2">The sequence shown here is derived from an EMBL/GenBank/DDBJ whole genome shotgun (WGS) entry which is preliminary data.</text>
</comment>
<organism evidence="2 3">
    <name type="scientific">Rotaria sordida</name>
    <dbReference type="NCBI Taxonomy" id="392033"/>
    <lineage>
        <taxon>Eukaryota</taxon>
        <taxon>Metazoa</taxon>
        <taxon>Spiralia</taxon>
        <taxon>Gnathifera</taxon>
        <taxon>Rotifera</taxon>
        <taxon>Eurotatoria</taxon>
        <taxon>Bdelloidea</taxon>
        <taxon>Philodinida</taxon>
        <taxon>Philodinidae</taxon>
        <taxon>Rotaria</taxon>
    </lineage>
</organism>
<accession>A0A819I7K5</accession>